<evidence type="ECO:0008006" key="5">
    <source>
        <dbReference type="Google" id="ProtNLM"/>
    </source>
</evidence>
<comment type="caution">
    <text evidence="3">The sequence shown here is derived from an EMBL/GenBank/DDBJ whole genome shotgun (WGS) entry which is preliminary data.</text>
</comment>
<keyword evidence="2" id="KW-0472">Membrane</keyword>
<keyword evidence="4" id="KW-1185">Reference proteome</keyword>
<accession>A0ABW6KW53</accession>
<feature type="compositionally biased region" description="Basic and acidic residues" evidence="1">
    <location>
        <begin position="1"/>
        <end position="30"/>
    </location>
</feature>
<name>A0ABW6KW53_9ACTN</name>
<keyword evidence="2" id="KW-1133">Transmembrane helix</keyword>
<protein>
    <recommendedName>
        <fullName evidence="5">Secreted protein</fullName>
    </recommendedName>
</protein>
<organism evidence="3 4">
    <name type="scientific">Streptomyces kebangsaanensis</name>
    <dbReference type="NCBI Taxonomy" id="864058"/>
    <lineage>
        <taxon>Bacteria</taxon>
        <taxon>Bacillati</taxon>
        <taxon>Actinomycetota</taxon>
        <taxon>Actinomycetes</taxon>
        <taxon>Kitasatosporales</taxon>
        <taxon>Streptomycetaceae</taxon>
        <taxon>Streptomyces</taxon>
    </lineage>
</organism>
<gene>
    <name evidence="3" type="ORF">ACFYNZ_14190</name>
</gene>
<proteinExistence type="predicted"/>
<keyword evidence="2" id="KW-0812">Transmembrane</keyword>
<sequence>MSESRHEEESGRDRLEAEPVRDRPAEEPVPKRSVRRGRVAAVAGALLLVGAVVAGVGYTVVTVRDADRDPGAPTWALPEGGATQTKPAVRAGLSGMLVPYRFGWTRGPDQGDFGSDTELGGERAAALAKEELRDLPRRTRRQMEKEIDEQHIQGMAIRSYATEARGIFFGHKTVMVTVVLTQMDRAAARDISTRQNELRSALGGLRKGPAVKGHKNAKCFLLPKLLSEDFDRMRCSAYQGNVLVSFLASGPGDLSADKSVAELLAGQLDRIKEPGAAV</sequence>
<feature type="transmembrane region" description="Helical" evidence="2">
    <location>
        <begin position="39"/>
        <end position="61"/>
    </location>
</feature>
<evidence type="ECO:0000313" key="3">
    <source>
        <dbReference type="EMBL" id="MFE9170652.1"/>
    </source>
</evidence>
<evidence type="ECO:0000313" key="4">
    <source>
        <dbReference type="Proteomes" id="UP001601197"/>
    </source>
</evidence>
<evidence type="ECO:0000256" key="1">
    <source>
        <dbReference type="SAM" id="MobiDB-lite"/>
    </source>
</evidence>
<feature type="region of interest" description="Disordered" evidence="1">
    <location>
        <begin position="1"/>
        <end position="35"/>
    </location>
</feature>
<evidence type="ECO:0000256" key="2">
    <source>
        <dbReference type="SAM" id="Phobius"/>
    </source>
</evidence>
<dbReference type="RefSeq" id="WP_388347060.1">
    <property type="nucleotide sequence ID" value="NZ_JBIAFJ010000010.1"/>
</dbReference>
<dbReference type="Proteomes" id="UP001601197">
    <property type="component" value="Unassembled WGS sequence"/>
</dbReference>
<reference evidence="3 4" key="1">
    <citation type="submission" date="2024-10" db="EMBL/GenBank/DDBJ databases">
        <title>The Natural Products Discovery Center: Release of the First 8490 Sequenced Strains for Exploring Actinobacteria Biosynthetic Diversity.</title>
        <authorList>
            <person name="Kalkreuter E."/>
            <person name="Kautsar S.A."/>
            <person name="Yang D."/>
            <person name="Bader C.D."/>
            <person name="Teijaro C.N."/>
            <person name="Fluegel L."/>
            <person name="Davis C.M."/>
            <person name="Simpson J.R."/>
            <person name="Lauterbach L."/>
            <person name="Steele A.D."/>
            <person name="Gui C."/>
            <person name="Meng S."/>
            <person name="Li G."/>
            <person name="Viehrig K."/>
            <person name="Ye F."/>
            <person name="Su P."/>
            <person name="Kiefer A.F."/>
            <person name="Nichols A."/>
            <person name="Cepeda A.J."/>
            <person name="Yan W."/>
            <person name="Fan B."/>
            <person name="Jiang Y."/>
            <person name="Adhikari A."/>
            <person name="Zheng C.-J."/>
            <person name="Schuster L."/>
            <person name="Cowan T.M."/>
            <person name="Smanski M.J."/>
            <person name="Chevrette M.G."/>
            <person name="De Carvalho L.P.S."/>
            <person name="Shen B."/>
        </authorList>
    </citation>
    <scope>NUCLEOTIDE SEQUENCE [LARGE SCALE GENOMIC DNA]</scope>
    <source>
        <strain evidence="3 4">NPDC007147</strain>
    </source>
</reference>
<dbReference type="EMBL" id="JBIAFJ010000010">
    <property type="protein sequence ID" value="MFE9170652.1"/>
    <property type="molecule type" value="Genomic_DNA"/>
</dbReference>